<dbReference type="Proteomes" id="UP000320672">
    <property type="component" value="Chromosome"/>
</dbReference>
<organism evidence="2 3">
    <name type="scientific">Roseimaritima multifibrata</name>
    <dbReference type="NCBI Taxonomy" id="1930274"/>
    <lineage>
        <taxon>Bacteria</taxon>
        <taxon>Pseudomonadati</taxon>
        <taxon>Planctomycetota</taxon>
        <taxon>Planctomycetia</taxon>
        <taxon>Pirellulales</taxon>
        <taxon>Pirellulaceae</taxon>
        <taxon>Roseimaritima</taxon>
    </lineage>
</organism>
<sequence>MQECAIVGAGQIGSRHLQALSRLKSPLRICVVDPSPQALQRSRLQFEEFQGKSDTHQVSFETSAENLPPKLDLAIIATVASHRLSAMDALFKRSALKYLILEKFLFQSTDDYHKADSLLAQTSTQTWVNCPRRLWSFYQRLRERLTGSKVHYHVTGSQWGLGCNAIHFIDHLAFLTGDNHYSILDASLEVDPSPKRQGTIEFTGSLLGKLEQGSTFEITSLAKPGHPIEVSILADEVEFHINETKGTGWSRDLAPTLERVDLDFKIPYVSETGAIACQDILSHGNCDLTTYEDSVALHTPLLQTFLKYYQTQIDETATACPIT</sequence>
<evidence type="ECO:0000313" key="2">
    <source>
        <dbReference type="EMBL" id="QDS95828.1"/>
    </source>
</evidence>
<dbReference type="SUPFAM" id="SSF51735">
    <property type="entry name" value="NAD(P)-binding Rossmann-fold domains"/>
    <property type="match status" value="1"/>
</dbReference>
<evidence type="ECO:0000259" key="1">
    <source>
        <dbReference type="Pfam" id="PF01408"/>
    </source>
</evidence>
<dbReference type="InterPro" id="IPR000683">
    <property type="entry name" value="Gfo/Idh/MocA-like_OxRdtase_N"/>
</dbReference>
<name>A0A517MLR2_9BACT</name>
<gene>
    <name evidence="2" type="ORF">FF011L_46290</name>
</gene>
<dbReference type="Pfam" id="PF01408">
    <property type="entry name" value="GFO_IDH_MocA"/>
    <property type="match status" value="1"/>
</dbReference>
<dbReference type="KEGG" id="rml:FF011L_46290"/>
<proteinExistence type="predicted"/>
<keyword evidence="3" id="KW-1185">Reference proteome</keyword>
<dbReference type="InterPro" id="IPR036291">
    <property type="entry name" value="NAD(P)-bd_dom_sf"/>
</dbReference>
<dbReference type="Gene3D" id="3.40.50.720">
    <property type="entry name" value="NAD(P)-binding Rossmann-like Domain"/>
    <property type="match status" value="1"/>
</dbReference>
<accession>A0A517MLR2</accession>
<dbReference type="AlphaFoldDB" id="A0A517MLR2"/>
<dbReference type="GO" id="GO:0000166">
    <property type="term" value="F:nucleotide binding"/>
    <property type="evidence" value="ECO:0007669"/>
    <property type="project" value="InterPro"/>
</dbReference>
<evidence type="ECO:0000313" key="3">
    <source>
        <dbReference type="Proteomes" id="UP000320672"/>
    </source>
</evidence>
<reference evidence="2 3" key="1">
    <citation type="submission" date="2019-02" db="EMBL/GenBank/DDBJ databases">
        <title>Deep-cultivation of Planctomycetes and their phenomic and genomic characterization uncovers novel biology.</title>
        <authorList>
            <person name="Wiegand S."/>
            <person name="Jogler M."/>
            <person name="Boedeker C."/>
            <person name="Pinto D."/>
            <person name="Vollmers J."/>
            <person name="Rivas-Marin E."/>
            <person name="Kohn T."/>
            <person name="Peeters S.H."/>
            <person name="Heuer A."/>
            <person name="Rast P."/>
            <person name="Oberbeckmann S."/>
            <person name="Bunk B."/>
            <person name="Jeske O."/>
            <person name="Meyerdierks A."/>
            <person name="Storesund J.E."/>
            <person name="Kallscheuer N."/>
            <person name="Luecker S."/>
            <person name="Lage O.M."/>
            <person name="Pohl T."/>
            <person name="Merkel B.J."/>
            <person name="Hornburger P."/>
            <person name="Mueller R.-W."/>
            <person name="Bruemmer F."/>
            <person name="Labrenz M."/>
            <person name="Spormann A.M."/>
            <person name="Op den Camp H."/>
            <person name="Overmann J."/>
            <person name="Amann R."/>
            <person name="Jetten M.S.M."/>
            <person name="Mascher T."/>
            <person name="Medema M.H."/>
            <person name="Devos D.P."/>
            <person name="Kaster A.-K."/>
            <person name="Ovreas L."/>
            <person name="Rohde M."/>
            <person name="Galperin M.Y."/>
            <person name="Jogler C."/>
        </authorList>
    </citation>
    <scope>NUCLEOTIDE SEQUENCE [LARGE SCALE GENOMIC DNA]</scope>
    <source>
        <strain evidence="2 3">FF011L</strain>
    </source>
</reference>
<protein>
    <submittedName>
        <fullName evidence="2">Oxidoreductase family, NAD-binding Rossmann fold</fullName>
    </submittedName>
</protein>
<dbReference type="EMBL" id="CP036262">
    <property type="protein sequence ID" value="QDS95828.1"/>
    <property type="molecule type" value="Genomic_DNA"/>
</dbReference>
<feature type="domain" description="Gfo/Idh/MocA-like oxidoreductase N-terminal" evidence="1">
    <location>
        <begin position="4"/>
        <end position="129"/>
    </location>
</feature>